<feature type="region of interest" description="Disordered" evidence="1">
    <location>
        <begin position="1"/>
        <end position="20"/>
    </location>
</feature>
<dbReference type="Proteomes" id="UP000195221">
    <property type="component" value="Unassembled WGS sequence"/>
</dbReference>
<reference evidence="2 3" key="1">
    <citation type="submission" date="2017-03" db="EMBL/GenBank/DDBJ databases">
        <title>Genome analysis of strain PAMC 26577.</title>
        <authorList>
            <person name="Oh H.-M."/>
            <person name="Yang J.-A."/>
        </authorList>
    </citation>
    <scope>NUCLEOTIDE SEQUENCE [LARGE SCALE GENOMIC DNA]</scope>
    <source>
        <strain evidence="2 3">PAMC 26577</strain>
    </source>
</reference>
<organism evidence="2 3">
    <name type="scientific">Caballeronia sordidicola</name>
    <name type="common">Burkholderia sordidicola</name>
    <dbReference type="NCBI Taxonomy" id="196367"/>
    <lineage>
        <taxon>Bacteria</taxon>
        <taxon>Pseudomonadati</taxon>
        <taxon>Pseudomonadota</taxon>
        <taxon>Betaproteobacteria</taxon>
        <taxon>Burkholderiales</taxon>
        <taxon>Burkholderiaceae</taxon>
        <taxon>Caballeronia</taxon>
    </lineage>
</organism>
<feature type="region of interest" description="Disordered" evidence="1">
    <location>
        <begin position="87"/>
        <end position="130"/>
    </location>
</feature>
<dbReference type="AlphaFoldDB" id="A0A242N719"/>
<evidence type="ECO:0000313" key="3">
    <source>
        <dbReference type="Proteomes" id="UP000195221"/>
    </source>
</evidence>
<accession>A0A242N719</accession>
<dbReference type="RefSeq" id="WP_143325535.1">
    <property type="nucleotide sequence ID" value="NZ_MSRG01000020.1"/>
</dbReference>
<protein>
    <submittedName>
        <fullName evidence="2">Uncharacterized protein</fullName>
    </submittedName>
</protein>
<sequence>MAEGKNGAASKKSGVTPKGARITPAAVTPAMVGKAELCAALGWTRPRLDRRIESDGTFPIAKRGTRAGGWEFDLEIVRTYLGGAFRQPAATPSTEPTKKVAKEKKGDGARVDAREHSDNPYPGAKYSVVPPAGTEPIVHAGEQTARQRRDAVQAEILEDQLRRNRGELVQVEVMRQVLNTMLAHLGKGLDRLADQVVERLNLPDESSGDIRTITDELRRVMADELKVLLG</sequence>
<feature type="compositionally biased region" description="Basic and acidic residues" evidence="1">
    <location>
        <begin position="96"/>
        <end position="118"/>
    </location>
</feature>
<dbReference type="EMBL" id="NBTZ01000009">
    <property type="protein sequence ID" value="OTP79480.1"/>
    <property type="molecule type" value="Genomic_DNA"/>
</dbReference>
<name>A0A242N719_CABSO</name>
<evidence type="ECO:0000313" key="2">
    <source>
        <dbReference type="EMBL" id="OTP79480.1"/>
    </source>
</evidence>
<gene>
    <name evidence="2" type="ORF">PAMC26577_01035</name>
</gene>
<proteinExistence type="predicted"/>
<comment type="caution">
    <text evidence="2">The sequence shown here is derived from an EMBL/GenBank/DDBJ whole genome shotgun (WGS) entry which is preliminary data.</text>
</comment>
<evidence type="ECO:0000256" key="1">
    <source>
        <dbReference type="SAM" id="MobiDB-lite"/>
    </source>
</evidence>